<organism evidence="2 3">
    <name type="scientific">Paramecium pentaurelia</name>
    <dbReference type="NCBI Taxonomy" id="43138"/>
    <lineage>
        <taxon>Eukaryota</taxon>
        <taxon>Sar</taxon>
        <taxon>Alveolata</taxon>
        <taxon>Ciliophora</taxon>
        <taxon>Intramacronucleata</taxon>
        <taxon>Oligohymenophorea</taxon>
        <taxon>Peniculida</taxon>
        <taxon>Parameciidae</taxon>
        <taxon>Paramecium</taxon>
    </lineage>
</organism>
<protein>
    <recommendedName>
        <fullName evidence="1">Protein kinase domain-containing protein</fullName>
    </recommendedName>
</protein>
<comment type="caution">
    <text evidence="2">The sequence shown here is derived from an EMBL/GenBank/DDBJ whole genome shotgun (WGS) entry which is preliminary data.</text>
</comment>
<evidence type="ECO:0000313" key="3">
    <source>
        <dbReference type="Proteomes" id="UP000689195"/>
    </source>
</evidence>
<feature type="domain" description="Protein kinase" evidence="1">
    <location>
        <begin position="1"/>
        <end position="112"/>
    </location>
</feature>
<keyword evidence="3" id="KW-1185">Reference proteome</keyword>
<dbReference type="EMBL" id="CAJJDO010000061">
    <property type="protein sequence ID" value="CAD8174416.1"/>
    <property type="molecule type" value="Genomic_DNA"/>
</dbReference>
<accession>A0A8S1VI52</accession>
<evidence type="ECO:0000313" key="2">
    <source>
        <dbReference type="EMBL" id="CAD8174416.1"/>
    </source>
</evidence>
<dbReference type="GO" id="GO:0004672">
    <property type="term" value="F:protein kinase activity"/>
    <property type="evidence" value="ECO:0007669"/>
    <property type="project" value="InterPro"/>
</dbReference>
<dbReference type="OrthoDB" id="2649at2759"/>
<dbReference type="GO" id="GO:0005524">
    <property type="term" value="F:ATP binding"/>
    <property type="evidence" value="ECO:0007669"/>
    <property type="project" value="InterPro"/>
</dbReference>
<dbReference type="AlphaFoldDB" id="A0A8S1VI52"/>
<reference evidence="2" key="1">
    <citation type="submission" date="2021-01" db="EMBL/GenBank/DDBJ databases">
        <authorList>
            <consortium name="Genoscope - CEA"/>
            <person name="William W."/>
        </authorList>
    </citation>
    <scope>NUCLEOTIDE SEQUENCE</scope>
</reference>
<dbReference type="InterPro" id="IPR000719">
    <property type="entry name" value="Prot_kinase_dom"/>
</dbReference>
<evidence type="ECO:0000259" key="1">
    <source>
        <dbReference type="PROSITE" id="PS50011"/>
    </source>
</evidence>
<name>A0A8S1VI52_9CILI</name>
<dbReference type="PROSITE" id="PS50011">
    <property type="entry name" value="PROTEIN_KINASE_DOM"/>
    <property type="match status" value="1"/>
</dbReference>
<proteinExistence type="predicted"/>
<gene>
    <name evidence="2" type="ORF">PPENT_87.1.T0610077</name>
</gene>
<dbReference type="Proteomes" id="UP000689195">
    <property type="component" value="Unassembled WGS sequence"/>
</dbReference>
<sequence length="112" mass="13607">MVEQILIDLDYLNRIFGVIHTDLKPQNIQQYLSDEKIKDIVENGQFIYINLTIFKQNSYLQKHGIYKDEEDDFNEEEENQMIKIQRRKCMLDSSLFFLLQLKLDNTDFLEYY</sequence>